<proteinExistence type="predicted"/>
<reference evidence="2 3" key="1">
    <citation type="submission" date="2019-05" db="EMBL/GenBank/DDBJ databases">
        <title>Another draft genome of Portunus trituberculatus and its Hox gene families provides insights of decapod evolution.</title>
        <authorList>
            <person name="Jeong J.-H."/>
            <person name="Song I."/>
            <person name="Kim S."/>
            <person name="Choi T."/>
            <person name="Kim D."/>
            <person name="Ryu S."/>
            <person name="Kim W."/>
        </authorList>
    </citation>
    <scope>NUCLEOTIDE SEQUENCE [LARGE SCALE GENOMIC DNA]</scope>
    <source>
        <tissue evidence="2">Muscle</tissue>
    </source>
</reference>
<protein>
    <submittedName>
        <fullName evidence="2">Uncharacterized protein</fullName>
    </submittedName>
</protein>
<dbReference type="EMBL" id="VSRR010000146">
    <property type="protein sequence ID" value="MPC11117.1"/>
    <property type="molecule type" value="Genomic_DNA"/>
</dbReference>
<organism evidence="2 3">
    <name type="scientific">Portunus trituberculatus</name>
    <name type="common">Swimming crab</name>
    <name type="synonym">Neptunus trituberculatus</name>
    <dbReference type="NCBI Taxonomy" id="210409"/>
    <lineage>
        <taxon>Eukaryota</taxon>
        <taxon>Metazoa</taxon>
        <taxon>Ecdysozoa</taxon>
        <taxon>Arthropoda</taxon>
        <taxon>Crustacea</taxon>
        <taxon>Multicrustacea</taxon>
        <taxon>Malacostraca</taxon>
        <taxon>Eumalacostraca</taxon>
        <taxon>Eucarida</taxon>
        <taxon>Decapoda</taxon>
        <taxon>Pleocyemata</taxon>
        <taxon>Brachyura</taxon>
        <taxon>Eubrachyura</taxon>
        <taxon>Portunoidea</taxon>
        <taxon>Portunidae</taxon>
        <taxon>Portuninae</taxon>
        <taxon>Portunus</taxon>
    </lineage>
</organism>
<comment type="caution">
    <text evidence="2">The sequence shown here is derived from an EMBL/GenBank/DDBJ whole genome shotgun (WGS) entry which is preliminary data.</text>
</comment>
<sequence length="362" mass="39505">MKRVAGAVHALLQWISGGELLTYVHRGGRGTGRTPGTSLLQAAHLYPTPTCPPTPSHRAHCRSRVVPLPEVLLSLREGTWLAEGRGEARARGVWAKPRREGTPPPSPWVLSRYCPRVRQDDRHSRTLDRRSPQGTTITPMCRGDHCWPRPGPCRQLPQGVAGRSVGRRWRCEAPPHLERALPPWRGSITPQHARGTRRAACPVSTHATTTVAAGFRPARNTQELENTELLQWWPTPVAPPPCAAASVGERVPRPVPPLSQRLLSQAGCKLPPGPDPRLLLRLPSASAPTTTTDATHASCHHHHDHPLLLLPLSPPPLVPPVSLVTTTSWSRSATTAMISNTPSLSIPWADRHSTQPHGMTDT</sequence>
<evidence type="ECO:0000313" key="2">
    <source>
        <dbReference type="EMBL" id="MPC11117.1"/>
    </source>
</evidence>
<dbReference type="Proteomes" id="UP000324222">
    <property type="component" value="Unassembled WGS sequence"/>
</dbReference>
<accession>A0A5B7CN83</accession>
<feature type="region of interest" description="Disordered" evidence="1">
    <location>
        <begin position="343"/>
        <end position="362"/>
    </location>
</feature>
<gene>
    <name evidence="2" type="ORF">E2C01_003772</name>
</gene>
<dbReference type="AlphaFoldDB" id="A0A5B7CN83"/>
<keyword evidence="3" id="KW-1185">Reference proteome</keyword>
<name>A0A5B7CN83_PORTR</name>
<evidence type="ECO:0000256" key="1">
    <source>
        <dbReference type="SAM" id="MobiDB-lite"/>
    </source>
</evidence>
<evidence type="ECO:0000313" key="3">
    <source>
        <dbReference type="Proteomes" id="UP000324222"/>
    </source>
</evidence>